<name>A0A5J5BH17_9ASTE</name>
<feature type="compositionally biased region" description="Low complexity" evidence="1">
    <location>
        <begin position="102"/>
        <end position="119"/>
    </location>
</feature>
<reference evidence="2 3" key="1">
    <citation type="submission" date="2019-09" db="EMBL/GenBank/DDBJ databases">
        <title>A chromosome-level genome assembly of the Chinese tupelo Nyssa sinensis.</title>
        <authorList>
            <person name="Yang X."/>
            <person name="Kang M."/>
            <person name="Yang Y."/>
            <person name="Xiong H."/>
            <person name="Wang M."/>
            <person name="Zhang Z."/>
            <person name="Wang Z."/>
            <person name="Wu H."/>
            <person name="Ma T."/>
            <person name="Liu J."/>
            <person name="Xi Z."/>
        </authorList>
    </citation>
    <scope>NUCLEOTIDE SEQUENCE [LARGE SCALE GENOMIC DNA]</scope>
    <source>
        <strain evidence="2">J267</strain>
        <tissue evidence="2">Leaf</tissue>
    </source>
</reference>
<evidence type="ECO:0000313" key="2">
    <source>
        <dbReference type="EMBL" id="KAA8540431.1"/>
    </source>
</evidence>
<dbReference type="AlphaFoldDB" id="A0A5J5BH17"/>
<proteinExistence type="predicted"/>
<dbReference type="GO" id="GO:0006397">
    <property type="term" value="P:mRNA processing"/>
    <property type="evidence" value="ECO:0007669"/>
    <property type="project" value="InterPro"/>
</dbReference>
<dbReference type="OrthoDB" id="660348at2759"/>
<dbReference type="GO" id="GO:0003729">
    <property type="term" value="F:mRNA binding"/>
    <property type="evidence" value="ECO:0007669"/>
    <property type="project" value="InterPro"/>
</dbReference>
<accession>A0A5J5BH17</accession>
<keyword evidence="3" id="KW-1185">Reference proteome</keyword>
<feature type="compositionally biased region" description="Polar residues" evidence="1">
    <location>
        <begin position="285"/>
        <end position="296"/>
    </location>
</feature>
<feature type="compositionally biased region" description="Polar residues" evidence="1">
    <location>
        <begin position="41"/>
        <end position="65"/>
    </location>
</feature>
<evidence type="ECO:0000313" key="3">
    <source>
        <dbReference type="Proteomes" id="UP000325577"/>
    </source>
</evidence>
<feature type="compositionally biased region" description="Low complexity" evidence="1">
    <location>
        <begin position="257"/>
        <end position="269"/>
    </location>
</feature>
<dbReference type="InterPro" id="IPR044796">
    <property type="entry name" value="MLN51_plant"/>
</dbReference>
<feature type="region of interest" description="Disordered" evidence="1">
    <location>
        <begin position="243"/>
        <end position="296"/>
    </location>
</feature>
<dbReference type="Proteomes" id="UP000325577">
    <property type="component" value="Linkage Group LG13"/>
</dbReference>
<evidence type="ECO:0000256" key="1">
    <source>
        <dbReference type="SAM" id="MobiDB-lite"/>
    </source>
</evidence>
<dbReference type="GO" id="GO:0035145">
    <property type="term" value="C:exon-exon junction complex"/>
    <property type="evidence" value="ECO:0007669"/>
    <property type="project" value="InterPro"/>
</dbReference>
<feature type="region of interest" description="Disordered" evidence="1">
    <location>
        <begin position="33"/>
        <end position="90"/>
    </location>
</feature>
<organism evidence="2 3">
    <name type="scientific">Nyssa sinensis</name>
    <dbReference type="NCBI Taxonomy" id="561372"/>
    <lineage>
        <taxon>Eukaryota</taxon>
        <taxon>Viridiplantae</taxon>
        <taxon>Streptophyta</taxon>
        <taxon>Embryophyta</taxon>
        <taxon>Tracheophyta</taxon>
        <taxon>Spermatophyta</taxon>
        <taxon>Magnoliopsida</taxon>
        <taxon>eudicotyledons</taxon>
        <taxon>Gunneridae</taxon>
        <taxon>Pentapetalae</taxon>
        <taxon>asterids</taxon>
        <taxon>Cornales</taxon>
        <taxon>Nyssaceae</taxon>
        <taxon>Nyssa</taxon>
    </lineage>
</organism>
<feature type="compositionally biased region" description="Polar residues" evidence="1">
    <location>
        <begin position="75"/>
        <end position="90"/>
    </location>
</feature>
<gene>
    <name evidence="2" type="ORF">F0562_024650</name>
</gene>
<protein>
    <submittedName>
        <fullName evidence="2">Uncharacterized protein</fullName>
    </submittedName>
</protein>
<dbReference type="PANTHER" id="PTHR46837:SF5">
    <property type="entry name" value="PROTEIN MLN51 HOMOLOG"/>
    <property type="match status" value="1"/>
</dbReference>
<dbReference type="EMBL" id="CM018036">
    <property type="protein sequence ID" value="KAA8540431.1"/>
    <property type="molecule type" value="Genomic_DNA"/>
</dbReference>
<sequence length="352" mass="37548">MDESFSMSQSNAMVRGKDIADSIGMDKLYIDDSISPVAGKPSSSYQQLPPSGSSLINTTQSSHSRAQGRGLPPTGQMNFQPTMPRNQVNRVSPPIQLNTIQRSPVQSRVQPSSQASAQQLGQCPGSGSQASSPPKAVPSINSFEPGELDSPPESSKSKTALVGKGKGSVQGSGRGSFLYGGAQVVGASGNMGGGHGDQNFPPTPAFLPVMQFGGQHPGGMGVPALGMAFPGYVAQPNGLGNSEMTWLPDRHPSLGASSKENNSNKPSNEWKPTQRSELASDEFGQRQNNPRRYSKMNFGQPSSRSFVISRIVLEHFGLQYIACYFRLLFSSLFEFAVSCDLVFFVKLVRIVG</sequence>
<feature type="compositionally biased region" description="Gly residues" evidence="1">
    <location>
        <begin position="164"/>
        <end position="174"/>
    </location>
</feature>
<dbReference type="PANTHER" id="PTHR46837">
    <property type="entry name" value="PROTEIN MLN51 HOMOLOG"/>
    <property type="match status" value="1"/>
</dbReference>
<feature type="region of interest" description="Disordered" evidence="1">
    <location>
        <begin position="102"/>
        <end position="174"/>
    </location>
</feature>